<gene>
    <name evidence="2" type="ORF">COV74_09665</name>
</gene>
<reference evidence="2 3" key="1">
    <citation type="submission" date="2017-09" db="EMBL/GenBank/DDBJ databases">
        <title>Depth-based differentiation of microbial function through sediment-hosted aquifers and enrichment of novel symbionts in the deep terrestrial subsurface.</title>
        <authorList>
            <person name="Probst A.J."/>
            <person name="Ladd B."/>
            <person name="Jarett J.K."/>
            <person name="Geller-Mcgrath D.E."/>
            <person name="Sieber C.M."/>
            <person name="Emerson J.B."/>
            <person name="Anantharaman K."/>
            <person name="Thomas B.C."/>
            <person name="Malmstrom R."/>
            <person name="Stieglmeier M."/>
            <person name="Klingl A."/>
            <person name="Woyke T."/>
            <person name="Ryan C.M."/>
            <person name="Banfield J.F."/>
        </authorList>
    </citation>
    <scope>NUCLEOTIDE SEQUENCE [LARGE SCALE GENOMIC DNA]</scope>
    <source>
        <strain evidence="2">CG11_big_fil_rev_8_21_14_0_20_45_26</strain>
    </source>
</reference>
<protein>
    <recommendedName>
        <fullName evidence="1">Methyltransferase domain-containing protein</fullName>
    </recommendedName>
</protein>
<proteinExistence type="predicted"/>
<feature type="domain" description="Methyltransferase" evidence="1">
    <location>
        <begin position="52"/>
        <end position="143"/>
    </location>
</feature>
<dbReference type="SUPFAM" id="SSF53335">
    <property type="entry name" value="S-adenosyl-L-methionine-dependent methyltransferases"/>
    <property type="match status" value="1"/>
</dbReference>
<name>A0A2H0LLI3_9BACT</name>
<dbReference type="InterPro" id="IPR029063">
    <property type="entry name" value="SAM-dependent_MTases_sf"/>
</dbReference>
<dbReference type="Proteomes" id="UP000230859">
    <property type="component" value="Unassembled WGS sequence"/>
</dbReference>
<sequence length="286" mass="33230">MKVDDKVNYYEQKVEKVWGGELYRTKYGQGICFSERDVPYTLNGIKRSQETVLEIGSSMGQCYRWLLTKGIDLRKRYTGTDISEEGISNCRKLYPQANWIQGNFPTTEFPTTYDYLHERNSIHHMPEPLACIRKAVSLFKKKGILHMRSRTFHPTVSDIDRSYFVQFSDDGKEITGKYFMNLMNIADIINTILSCGNIRSIHVELSPHVPLVKAKQLNHAHNYVAPEDAYDPDETIYHCYCVIEKGKAKRPQVDIVFASAKQALKHPLTWFRFLKNRKLILSRCHI</sequence>
<dbReference type="Pfam" id="PF13649">
    <property type="entry name" value="Methyltransf_25"/>
    <property type="match status" value="1"/>
</dbReference>
<organism evidence="2 3">
    <name type="scientific">Candidatus Abzuiibacterium crystallinum</name>
    <dbReference type="NCBI Taxonomy" id="1974748"/>
    <lineage>
        <taxon>Bacteria</taxon>
        <taxon>Pseudomonadati</taxon>
        <taxon>Candidatus Omnitrophota</taxon>
        <taxon>Candidatus Abzuiibacterium</taxon>
    </lineage>
</organism>
<evidence type="ECO:0000313" key="3">
    <source>
        <dbReference type="Proteomes" id="UP000230859"/>
    </source>
</evidence>
<dbReference type="Gene3D" id="3.40.50.150">
    <property type="entry name" value="Vaccinia Virus protein VP39"/>
    <property type="match status" value="1"/>
</dbReference>
<evidence type="ECO:0000259" key="1">
    <source>
        <dbReference type="Pfam" id="PF13649"/>
    </source>
</evidence>
<comment type="caution">
    <text evidence="2">The sequence shown here is derived from an EMBL/GenBank/DDBJ whole genome shotgun (WGS) entry which is preliminary data.</text>
</comment>
<dbReference type="InterPro" id="IPR041698">
    <property type="entry name" value="Methyltransf_25"/>
</dbReference>
<evidence type="ECO:0000313" key="2">
    <source>
        <dbReference type="EMBL" id="PIQ85216.1"/>
    </source>
</evidence>
<dbReference type="EMBL" id="PCVY01000072">
    <property type="protein sequence ID" value="PIQ85216.1"/>
    <property type="molecule type" value="Genomic_DNA"/>
</dbReference>
<dbReference type="CDD" id="cd02440">
    <property type="entry name" value="AdoMet_MTases"/>
    <property type="match status" value="1"/>
</dbReference>
<accession>A0A2H0LLI3</accession>
<dbReference type="AlphaFoldDB" id="A0A2H0LLI3"/>